<keyword evidence="5" id="KW-1185">Reference proteome</keyword>
<feature type="domain" description="SLH" evidence="3">
    <location>
        <begin position="221"/>
        <end position="283"/>
    </location>
</feature>
<organism evidence="4 5">
    <name type="scientific">Butyricicoccus porcorum</name>
    <dbReference type="NCBI Taxonomy" id="1945634"/>
    <lineage>
        <taxon>Bacteria</taxon>
        <taxon>Bacillati</taxon>
        <taxon>Bacillota</taxon>
        <taxon>Clostridia</taxon>
        <taxon>Eubacteriales</taxon>
        <taxon>Butyricicoccaceae</taxon>
        <taxon>Butyricicoccus</taxon>
    </lineage>
</organism>
<proteinExistence type="predicted"/>
<gene>
    <name evidence="4" type="ORF">CBW42_06895</name>
</gene>
<dbReference type="OrthoDB" id="1953162at2"/>
<evidence type="ECO:0000256" key="1">
    <source>
        <dbReference type="ARBA" id="ARBA00022737"/>
    </source>
</evidence>
<accession>A0A252F4A0</accession>
<dbReference type="PROSITE" id="PS51272">
    <property type="entry name" value="SLH"/>
    <property type="match status" value="3"/>
</dbReference>
<keyword evidence="2" id="KW-0732">Signal</keyword>
<evidence type="ECO:0000259" key="3">
    <source>
        <dbReference type="PROSITE" id="PS51272"/>
    </source>
</evidence>
<feature type="signal peptide" evidence="2">
    <location>
        <begin position="1"/>
        <end position="30"/>
    </location>
</feature>
<keyword evidence="1" id="KW-0677">Repeat</keyword>
<dbReference type="InterPro" id="IPR001119">
    <property type="entry name" value="SLH_dom"/>
</dbReference>
<evidence type="ECO:0000313" key="4">
    <source>
        <dbReference type="EMBL" id="OUM20551.1"/>
    </source>
</evidence>
<sequence>MANMKWQKRLMSLVLAGCMSVSVLATAAMAADVPAQDGQGTTVETAVDCAAGAHAWDAGKVTVEPTETTTGIKVYTCKICGETKTVRLPKLTTKPVSEIFTDVPAASWYVPYVQYVYSYGLMDGTSATTFAPKSPLTRAMVAQILYAQAYKPEVTGESVFSDVTNSDSWYYDAVIWASQNKVVAGYPDGTFQPKGNVTREELAMMLYAREGKPKVSDWSLKAFADADKVQGWAKDAIVWANQVGIIYGSADNGELYLNPQGNATRAEAATMLSKYLSLKDWAD</sequence>
<dbReference type="Pfam" id="PF00395">
    <property type="entry name" value="SLH"/>
    <property type="match status" value="3"/>
</dbReference>
<dbReference type="PANTHER" id="PTHR43308">
    <property type="entry name" value="OUTER MEMBRANE PROTEIN ALPHA-RELATED"/>
    <property type="match status" value="1"/>
</dbReference>
<dbReference type="Proteomes" id="UP000194903">
    <property type="component" value="Unassembled WGS sequence"/>
</dbReference>
<comment type="caution">
    <text evidence="4">The sequence shown here is derived from an EMBL/GenBank/DDBJ whole genome shotgun (WGS) entry which is preliminary data.</text>
</comment>
<feature type="domain" description="SLH" evidence="3">
    <location>
        <begin position="157"/>
        <end position="220"/>
    </location>
</feature>
<dbReference type="InterPro" id="IPR051465">
    <property type="entry name" value="Cell_Envelope_Struct_Comp"/>
</dbReference>
<dbReference type="AlphaFoldDB" id="A0A252F4A0"/>
<name>A0A252F4A0_9FIRM</name>
<evidence type="ECO:0000256" key="2">
    <source>
        <dbReference type="SAM" id="SignalP"/>
    </source>
</evidence>
<dbReference type="EMBL" id="NHOC01000005">
    <property type="protein sequence ID" value="OUM20551.1"/>
    <property type="molecule type" value="Genomic_DNA"/>
</dbReference>
<feature type="chain" id="PRO_5013100932" description="SLH domain-containing protein" evidence="2">
    <location>
        <begin position="31"/>
        <end position="283"/>
    </location>
</feature>
<feature type="domain" description="SLH" evidence="3">
    <location>
        <begin position="96"/>
        <end position="156"/>
    </location>
</feature>
<reference evidence="4 5" key="1">
    <citation type="submission" date="2017-05" db="EMBL/GenBank/DDBJ databases">
        <title>Butyricicoccus porcorum sp. nov. a butyrate-producing bacterium from the swine intestinal tract.</title>
        <authorList>
            <person name="Trachsel J."/>
            <person name="Humphrey S."/>
            <person name="Allen H.K."/>
        </authorList>
    </citation>
    <scope>NUCLEOTIDE SEQUENCE [LARGE SCALE GENOMIC DNA]</scope>
    <source>
        <strain evidence="4">BB10</strain>
    </source>
</reference>
<evidence type="ECO:0000313" key="5">
    <source>
        <dbReference type="Proteomes" id="UP000194903"/>
    </source>
</evidence>
<protein>
    <recommendedName>
        <fullName evidence="3">SLH domain-containing protein</fullName>
    </recommendedName>
</protein>